<dbReference type="Pfam" id="PF08867">
    <property type="entry name" value="FRG"/>
    <property type="match status" value="1"/>
</dbReference>
<accession>A0A425XWI7</accession>
<evidence type="ECO:0000259" key="1">
    <source>
        <dbReference type="SMART" id="SM00901"/>
    </source>
</evidence>
<dbReference type="EMBL" id="QQWG01000031">
    <property type="protein sequence ID" value="RRG19008.1"/>
    <property type="molecule type" value="Genomic_DNA"/>
</dbReference>
<dbReference type="RefSeq" id="WP_158614458.1">
    <property type="nucleotide sequence ID" value="NZ_QQWG01000031.1"/>
</dbReference>
<name>A0A425XWI7_9BACT</name>
<dbReference type="AlphaFoldDB" id="A0A425XWI7"/>
<reference evidence="2 3" key="1">
    <citation type="submission" date="2018-07" db="EMBL/GenBank/DDBJ databases">
        <title>Draft genome sequence of Ancylomarina sp. M1P.</title>
        <authorList>
            <person name="Yadav S."/>
            <person name="Villanueva L."/>
            <person name="Damste J.S.S."/>
        </authorList>
    </citation>
    <scope>NUCLEOTIDE SEQUENCE [LARGE SCALE GENOMIC DNA]</scope>
    <source>
        <strain evidence="2 3">M1P</strain>
    </source>
</reference>
<feature type="domain" description="FRG" evidence="1">
    <location>
        <begin position="21"/>
        <end position="107"/>
    </location>
</feature>
<sequence length="457" mass="53473">MIESEEQLLKEIDKIRKEVPPENLLLFRGQNQIYDEVRSGRARQNTIVNSEVESGWNTIVNRLTDKKSGTKYNQAILQHYGLPTFYLDLTNNPLTAAWFACYKYEVLKPTMWIGNTFRFQDETTYKKLDDGIGYIIIFEVPNYEEMITEEELFDIGNESKFIRPEKQGAYLILDHPPRLPNPNKFIKKIIEIDRSLFTSSKSLKELFPHPKIDKGYAGLLDVPYVQLPQHYYNKPCKNFVGVNEETVESLDKFFVIGKRAIHIPFYIEDKDDLYDFNPKWKDTTIYEPSPFRIWKTEYFNISKMHKGQKGDFVDTAKITISPVAFNRLFSNDESLELSWPNINSNSIFFTKAVLDHDKVIDHSPPYAGIWLHKDNDLIIESHLVADEENIEFQLGHAFTFNNGKLEYVKIEKECDCGKPEEHIRIIESLLKIHSLIKKQEIALIQHAFNIDNWYVLL</sequence>
<evidence type="ECO:0000313" key="3">
    <source>
        <dbReference type="Proteomes" id="UP000285794"/>
    </source>
</evidence>
<organism evidence="2 3">
    <name type="scientific">Ancylomarina euxinus</name>
    <dbReference type="NCBI Taxonomy" id="2283627"/>
    <lineage>
        <taxon>Bacteria</taxon>
        <taxon>Pseudomonadati</taxon>
        <taxon>Bacteroidota</taxon>
        <taxon>Bacteroidia</taxon>
        <taxon>Marinilabiliales</taxon>
        <taxon>Marinifilaceae</taxon>
        <taxon>Ancylomarina</taxon>
    </lineage>
</organism>
<gene>
    <name evidence="2" type="ORF">DWB61_17265</name>
</gene>
<dbReference type="SMART" id="SM00901">
    <property type="entry name" value="FRG"/>
    <property type="match status" value="1"/>
</dbReference>
<dbReference type="Proteomes" id="UP000285794">
    <property type="component" value="Unassembled WGS sequence"/>
</dbReference>
<protein>
    <submittedName>
        <fullName evidence="2">FRG domain-containing protein</fullName>
    </submittedName>
</protein>
<keyword evidence="3" id="KW-1185">Reference proteome</keyword>
<evidence type="ECO:0000313" key="2">
    <source>
        <dbReference type="EMBL" id="RRG19008.1"/>
    </source>
</evidence>
<dbReference type="InterPro" id="IPR014966">
    <property type="entry name" value="FRG-dom"/>
</dbReference>
<proteinExistence type="predicted"/>
<comment type="caution">
    <text evidence="2">The sequence shown here is derived from an EMBL/GenBank/DDBJ whole genome shotgun (WGS) entry which is preliminary data.</text>
</comment>
<dbReference type="OrthoDB" id="9816036at2"/>